<feature type="signal peptide" evidence="1">
    <location>
        <begin position="1"/>
        <end position="30"/>
    </location>
</feature>
<evidence type="ECO:0000313" key="2">
    <source>
        <dbReference type="EMBL" id="AGY92124.1"/>
    </source>
</evidence>
<evidence type="ECO:0000313" key="3">
    <source>
        <dbReference type="Proteomes" id="UP000017640"/>
    </source>
</evidence>
<sequence>MHHMAHSNRRHWLALITLPFLIGLPPVASAQEGIVEECQIEDYSYEERRGQLYITGAATCSEARLELTVYDDASGEELASDFTYIMDGDFEISLNAPVPEAIVVEYVIE</sequence>
<dbReference type="EMBL" id="CP005990">
    <property type="protein sequence ID" value="AGY92124.1"/>
    <property type="molecule type" value="Genomic_DNA"/>
</dbReference>
<gene>
    <name evidence="2" type="ORF">SPICUR_05755</name>
</gene>
<keyword evidence="1" id="KW-0732">Signal</keyword>
<proteinExistence type="predicted"/>
<dbReference type="HOGENOM" id="CLU_2182301_0_0_6"/>
<keyword evidence="3" id="KW-1185">Reference proteome</keyword>
<dbReference type="STRING" id="1335757.SPICUR_05755"/>
<dbReference type="Proteomes" id="UP000017640">
    <property type="component" value="Chromosome"/>
</dbReference>
<feature type="chain" id="PRO_5004664390" evidence="1">
    <location>
        <begin position="31"/>
        <end position="109"/>
    </location>
</feature>
<dbReference type="KEGG" id="spiu:SPICUR_05755"/>
<protein>
    <submittedName>
        <fullName evidence="2">Uncharacterized protein</fullName>
    </submittedName>
</protein>
<reference evidence="2 3" key="1">
    <citation type="journal article" date="2013" name="BMC Genomics">
        <title>Genomes of "Spiribacter", a streamlined, successful halophilic bacterium.</title>
        <authorList>
            <person name="Lopez-Perez M."/>
            <person name="Ghai R."/>
            <person name="Leon M.J."/>
            <person name="Rodriguez-Olmos A."/>
            <person name="Copa-Patino J.L."/>
            <person name="Soliveri J."/>
            <person name="Sanchez-Porro C."/>
            <person name="Ventosa A."/>
            <person name="Rodriguez-Valera F."/>
        </authorList>
    </citation>
    <scope>NUCLEOTIDE SEQUENCE [LARGE SCALE GENOMIC DNA]</scope>
    <source>
        <strain evidence="2 3">UAH-SP71</strain>
    </source>
</reference>
<dbReference type="RefSeq" id="WP_023366970.1">
    <property type="nucleotide sequence ID" value="NC_022664.1"/>
</dbReference>
<dbReference type="AlphaFoldDB" id="U5T3P7"/>
<organism evidence="2 3">
    <name type="scientific">Spiribacter curvatus</name>
    <dbReference type="NCBI Taxonomy" id="1335757"/>
    <lineage>
        <taxon>Bacteria</taxon>
        <taxon>Pseudomonadati</taxon>
        <taxon>Pseudomonadota</taxon>
        <taxon>Gammaproteobacteria</taxon>
        <taxon>Chromatiales</taxon>
        <taxon>Ectothiorhodospiraceae</taxon>
        <taxon>Spiribacter</taxon>
    </lineage>
</organism>
<evidence type="ECO:0000256" key="1">
    <source>
        <dbReference type="SAM" id="SignalP"/>
    </source>
</evidence>
<dbReference type="OrthoDB" id="9919267at2"/>
<accession>U5T3P7</accession>
<name>U5T3P7_9GAMM</name>